<sequence>MDQFKSFGYEDLAISAKSLLDYGCLKLILIPPSDIFEGFNPSINEAINLIQTEMMDYIAIKITNCLSNFTAQNYPCHVIKLLLEDHRDYPCLFNDEYESWDVQACKCVPLINVFLKNYESPFWLGWCLEENKIYIRPKSKCGQFAIFSTQLNIQKVDKDVVIKKKRFIIFYIFPNKITYSVHLGIALYPSNLIFSFRISLTLNCY</sequence>
<reference evidence="1 2" key="1">
    <citation type="journal article" date="2010" name="Nature">
        <title>Genome sequence of the palaeopolyploid soybean.</title>
        <authorList>
            <person name="Schmutz J."/>
            <person name="Cannon S.B."/>
            <person name="Schlueter J."/>
            <person name="Ma J."/>
            <person name="Mitros T."/>
            <person name="Nelson W."/>
            <person name="Hyten D.L."/>
            <person name="Song Q."/>
            <person name="Thelen J.J."/>
            <person name="Cheng J."/>
            <person name="Xu D."/>
            <person name="Hellsten U."/>
            <person name="May G.D."/>
            <person name="Yu Y."/>
            <person name="Sakurai T."/>
            <person name="Umezawa T."/>
            <person name="Bhattacharyya M.K."/>
            <person name="Sandhu D."/>
            <person name="Valliyodan B."/>
            <person name="Lindquist E."/>
            <person name="Peto M."/>
            <person name="Grant D."/>
            <person name="Shu S."/>
            <person name="Goodstein D."/>
            <person name="Barry K."/>
            <person name="Futrell-Griggs M."/>
            <person name="Abernathy B."/>
            <person name="Du J."/>
            <person name="Tian Z."/>
            <person name="Zhu L."/>
            <person name="Gill N."/>
            <person name="Joshi T."/>
            <person name="Libault M."/>
            <person name="Sethuraman A."/>
            <person name="Zhang X.-C."/>
            <person name="Shinozaki K."/>
            <person name="Nguyen H.T."/>
            <person name="Wing R.A."/>
            <person name="Cregan P."/>
            <person name="Specht J."/>
            <person name="Grimwood J."/>
            <person name="Rokhsar D."/>
            <person name="Stacey G."/>
            <person name="Shoemaker R.C."/>
            <person name="Jackson S.A."/>
        </authorList>
    </citation>
    <scope>NUCLEOTIDE SEQUENCE [LARGE SCALE GENOMIC DNA]</scope>
    <source>
        <strain evidence="2">cv. Williams 82</strain>
        <tissue evidence="1">Callus</tissue>
    </source>
</reference>
<name>K7L1K0_SOYBN</name>
<reference evidence="2" key="2">
    <citation type="submission" date="2018-02" db="UniProtKB">
        <authorList>
            <consortium name="EnsemblPlants"/>
        </authorList>
    </citation>
    <scope>IDENTIFICATION</scope>
    <source>
        <strain evidence="2">Williams 82</strain>
    </source>
</reference>
<evidence type="ECO:0000313" key="1">
    <source>
        <dbReference type="EMBL" id="KRH49181.1"/>
    </source>
</evidence>
<organism evidence="2">
    <name type="scientific">Glycine max</name>
    <name type="common">Soybean</name>
    <name type="synonym">Glycine hispida</name>
    <dbReference type="NCBI Taxonomy" id="3847"/>
    <lineage>
        <taxon>Eukaryota</taxon>
        <taxon>Viridiplantae</taxon>
        <taxon>Streptophyta</taxon>
        <taxon>Embryophyta</taxon>
        <taxon>Tracheophyta</taxon>
        <taxon>Spermatophyta</taxon>
        <taxon>Magnoliopsida</taxon>
        <taxon>eudicotyledons</taxon>
        <taxon>Gunneridae</taxon>
        <taxon>Pentapetalae</taxon>
        <taxon>rosids</taxon>
        <taxon>fabids</taxon>
        <taxon>Fabales</taxon>
        <taxon>Fabaceae</taxon>
        <taxon>Papilionoideae</taxon>
        <taxon>50 kb inversion clade</taxon>
        <taxon>NPAAA clade</taxon>
        <taxon>indigoferoid/millettioid clade</taxon>
        <taxon>Phaseoleae</taxon>
        <taxon>Glycine</taxon>
        <taxon>Glycine subgen. Soja</taxon>
    </lineage>
</organism>
<dbReference type="InParanoid" id="K7L1K0"/>
<dbReference type="EnsemblPlants" id="KRH49181">
    <property type="protein sequence ID" value="KRH49181"/>
    <property type="gene ID" value="GLYMA_07G137700"/>
</dbReference>
<dbReference type="AlphaFoldDB" id="K7L1K0"/>
<dbReference type="HOGENOM" id="CLU_1339577_0_0_1"/>
<protein>
    <submittedName>
        <fullName evidence="1 2">Uncharacterized protein</fullName>
    </submittedName>
</protein>
<gene>
    <name evidence="1" type="ORF">GLYMA_07G137700</name>
</gene>
<dbReference type="EMBL" id="CM000840">
    <property type="protein sequence ID" value="KRH49181.1"/>
    <property type="molecule type" value="Genomic_DNA"/>
</dbReference>
<dbReference type="PaxDb" id="3847-GLYMA07G16551.1"/>
<proteinExistence type="predicted"/>
<dbReference type="Gramene" id="KRH49181">
    <property type="protein sequence ID" value="KRH49181"/>
    <property type="gene ID" value="GLYMA_07G137700"/>
</dbReference>
<evidence type="ECO:0000313" key="3">
    <source>
        <dbReference type="Proteomes" id="UP000008827"/>
    </source>
</evidence>
<dbReference type="Proteomes" id="UP000008827">
    <property type="component" value="Chromosome 7"/>
</dbReference>
<reference evidence="1" key="3">
    <citation type="submission" date="2018-07" db="EMBL/GenBank/DDBJ databases">
        <title>WGS assembly of Glycine max.</title>
        <authorList>
            <person name="Schmutz J."/>
            <person name="Cannon S."/>
            <person name="Schlueter J."/>
            <person name="Ma J."/>
            <person name="Mitros T."/>
            <person name="Nelson W."/>
            <person name="Hyten D."/>
            <person name="Song Q."/>
            <person name="Thelen J."/>
            <person name="Cheng J."/>
            <person name="Xu D."/>
            <person name="Hellsten U."/>
            <person name="May G."/>
            <person name="Yu Y."/>
            <person name="Sakurai T."/>
            <person name="Umezawa T."/>
            <person name="Bhattacharyya M."/>
            <person name="Sandhu D."/>
            <person name="Valliyodan B."/>
            <person name="Lindquist E."/>
            <person name="Peto M."/>
            <person name="Grant D."/>
            <person name="Shu S."/>
            <person name="Goodstein D."/>
            <person name="Barry K."/>
            <person name="Futrell-Griggs M."/>
            <person name="Abernathy B."/>
            <person name="Du J."/>
            <person name="Tian Z."/>
            <person name="Zhu L."/>
            <person name="Gill N."/>
            <person name="Joshi T."/>
            <person name="Libault M."/>
            <person name="Sethuraman A."/>
            <person name="Zhang X."/>
            <person name="Shinozaki K."/>
            <person name="Nguyen H."/>
            <person name="Wing R."/>
            <person name="Cregan P."/>
            <person name="Specht J."/>
            <person name="Grimwood J."/>
            <person name="Rokhsar D."/>
            <person name="Stacey G."/>
            <person name="Shoemaker R."/>
            <person name="Jackson S."/>
        </authorList>
    </citation>
    <scope>NUCLEOTIDE SEQUENCE</scope>
    <source>
        <tissue evidence="1">Callus</tissue>
    </source>
</reference>
<accession>K7L1K0</accession>
<keyword evidence="3" id="KW-1185">Reference proteome</keyword>
<evidence type="ECO:0000313" key="2">
    <source>
        <dbReference type="EnsemblPlants" id="KRH49181"/>
    </source>
</evidence>